<dbReference type="PANTHER" id="PTHR42982">
    <property type="entry name" value="SEC-INDEPENDENT PROTEIN TRANSLOCASE PROTEIN TATA"/>
    <property type="match status" value="1"/>
</dbReference>
<dbReference type="PANTHER" id="PTHR42982:SF8">
    <property type="entry name" value="SEC-INDEPENDENT PROTEIN TRANSLOCASE PROTEIN TATA"/>
    <property type="match status" value="1"/>
</dbReference>
<reference evidence="11" key="1">
    <citation type="submission" date="2020-11" db="EMBL/GenBank/DDBJ databases">
        <title>Sequencing the genomes of 1000 actinobacteria strains.</title>
        <authorList>
            <person name="Klenk H.-P."/>
        </authorList>
    </citation>
    <scope>NUCLEOTIDE SEQUENCE</scope>
    <source>
        <strain evidence="11">DSM 43175</strain>
    </source>
</reference>
<keyword evidence="8 9" id="KW-0472">Membrane</keyword>
<feature type="region of interest" description="Disordered" evidence="10">
    <location>
        <begin position="41"/>
        <end position="128"/>
    </location>
</feature>
<dbReference type="AlphaFoldDB" id="A0A931DMU2"/>
<dbReference type="NCBIfam" id="NF001854">
    <property type="entry name" value="PRK00575.1"/>
    <property type="match status" value="1"/>
</dbReference>
<dbReference type="GO" id="GO:0043953">
    <property type="term" value="P:protein transport by the Tat complex"/>
    <property type="evidence" value="ECO:0007669"/>
    <property type="project" value="UniProtKB-UniRule"/>
</dbReference>
<keyword evidence="3 9" id="KW-1003">Cell membrane</keyword>
<name>A0A931DMU2_9ACTN</name>
<evidence type="ECO:0000256" key="5">
    <source>
        <dbReference type="ARBA" id="ARBA00022927"/>
    </source>
</evidence>
<keyword evidence="5 9" id="KW-0653">Protein transport</keyword>
<dbReference type="EMBL" id="JADOUA010000001">
    <property type="protein sequence ID" value="MBG6090000.1"/>
    <property type="molecule type" value="Genomic_DNA"/>
</dbReference>
<accession>A0A931DMU2</accession>
<evidence type="ECO:0000256" key="8">
    <source>
        <dbReference type="ARBA" id="ARBA00023136"/>
    </source>
</evidence>
<evidence type="ECO:0000256" key="3">
    <source>
        <dbReference type="ARBA" id="ARBA00022475"/>
    </source>
</evidence>
<dbReference type="Proteomes" id="UP000614047">
    <property type="component" value="Unassembled WGS sequence"/>
</dbReference>
<comment type="subunit">
    <text evidence="9">The Tat system comprises two distinct complexes: a TatABC complex, containing multiple copies of TatA, TatB and TatC subunits, and a separate TatA complex, containing only TatA subunits. Substrates initially bind to the TatABC complex, which probably triggers association of the separate TatA complex to form the active translocon.</text>
</comment>
<dbReference type="Pfam" id="PF02416">
    <property type="entry name" value="TatA_B_E"/>
    <property type="match status" value="1"/>
</dbReference>
<comment type="similarity">
    <text evidence="9">Belongs to the TatA/E family.</text>
</comment>
<evidence type="ECO:0000313" key="11">
    <source>
        <dbReference type="EMBL" id="MBG6090000.1"/>
    </source>
</evidence>
<dbReference type="RefSeq" id="WP_197012530.1">
    <property type="nucleotide sequence ID" value="NZ_BAABES010000010.1"/>
</dbReference>
<protein>
    <recommendedName>
        <fullName evidence="9">Sec-independent protein translocase protein TatA</fullName>
    </recommendedName>
</protein>
<comment type="function">
    <text evidence="9">Part of the twin-arginine translocation (Tat) system that transports large folded proteins containing a characteristic twin-arginine motif in their signal peptide across membranes. TatA could form the protein-conducting channel of the Tat system.</text>
</comment>
<organism evidence="11 12">
    <name type="scientific">Actinomadura viridis</name>
    <dbReference type="NCBI Taxonomy" id="58110"/>
    <lineage>
        <taxon>Bacteria</taxon>
        <taxon>Bacillati</taxon>
        <taxon>Actinomycetota</taxon>
        <taxon>Actinomycetes</taxon>
        <taxon>Streptosporangiales</taxon>
        <taxon>Thermomonosporaceae</taxon>
        <taxon>Actinomadura</taxon>
    </lineage>
</organism>
<sequence length="128" mass="13604">MPNIGTPELLIILLVVVLIFGSAKLPQLARSLGKSARILKAETKGLRDDDDDDKAADKSAAAPAQSSAQPSPAPAEDPRDRAARLREEAARLEREAAGQEQPRRQGALPSGEPIEGVPVSDYNARKTS</sequence>
<evidence type="ECO:0000256" key="1">
    <source>
        <dbReference type="ARBA" id="ARBA00004162"/>
    </source>
</evidence>
<evidence type="ECO:0000256" key="9">
    <source>
        <dbReference type="HAMAP-Rule" id="MF_00236"/>
    </source>
</evidence>
<dbReference type="GO" id="GO:0008320">
    <property type="term" value="F:protein transmembrane transporter activity"/>
    <property type="evidence" value="ECO:0007669"/>
    <property type="project" value="UniProtKB-UniRule"/>
</dbReference>
<keyword evidence="2 9" id="KW-0813">Transport</keyword>
<evidence type="ECO:0000256" key="4">
    <source>
        <dbReference type="ARBA" id="ARBA00022692"/>
    </source>
</evidence>
<dbReference type="InterPro" id="IPR006312">
    <property type="entry name" value="TatA/E"/>
</dbReference>
<dbReference type="HAMAP" id="MF_00236">
    <property type="entry name" value="TatA_E"/>
    <property type="match status" value="1"/>
</dbReference>
<keyword evidence="7 9" id="KW-0811">Translocation</keyword>
<evidence type="ECO:0000256" key="2">
    <source>
        <dbReference type="ARBA" id="ARBA00022448"/>
    </source>
</evidence>
<dbReference type="GO" id="GO:0033281">
    <property type="term" value="C:TAT protein transport complex"/>
    <property type="evidence" value="ECO:0007669"/>
    <property type="project" value="UniProtKB-UniRule"/>
</dbReference>
<evidence type="ECO:0000313" key="12">
    <source>
        <dbReference type="Proteomes" id="UP000614047"/>
    </source>
</evidence>
<keyword evidence="4 9" id="KW-0812">Transmembrane</keyword>
<keyword evidence="6 9" id="KW-1133">Transmembrane helix</keyword>
<gene>
    <name evidence="9" type="primary">tatA</name>
    <name evidence="11" type="ORF">IW256_004113</name>
</gene>
<evidence type="ECO:0000256" key="7">
    <source>
        <dbReference type="ARBA" id="ARBA00023010"/>
    </source>
</evidence>
<comment type="subcellular location">
    <subcellularLocation>
        <location evidence="1 9">Cell membrane</location>
        <topology evidence="1 9">Single-pass membrane protein</topology>
    </subcellularLocation>
</comment>
<dbReference type="Gene3D" id="1.20.5.3310">
    <property type="match status" value="1"/>
</dbReference>
<comment type="caution">
    <text evidence="11">The sequence shown here is derived from an EMBL/GenBank/DDBJ whole genome shotgun (WGS) entry which is preliminary data.</text>
</comment>
<dbReference type="InterPro" id="IPR003369">
    <property type="entry name" value="TatA/B/E"/>
</dbReference>
<feature type="compositionally biased region" description="Low complexity" evidence="10">
    <location>
        <begin position="58"/>
        <end position="70"/>
    </location>
</feature>
<feature type="compositionally biased region" description="Basic and acidic residues" evidence="10">
    <location>
        <begin position="76"/>
        <end position="103"/>
    </location>
</feature>
<proteinExistence type="inferred from homology"/>
<keyword evidence="12" id="KW-1185">Reference proteome</keyword>
<dbReference type="NCBIfam" id="TIGR01411">
    <property type="entry name" value="tatAE"/>
    <property type="match status" value="1"/>
</dbReference>
<evidence type="ECO:0000256" key="6">
    <source>
        <dbReference type="ARBA" id="ARBA00022989"/>
    </source>
</evidence>
<evidence type="ECO:0000256" key="10">
    <source>
        <dbReference type="SAM" id="MobiDB-lite"/>
    </source>
</evidence>